<name>A0A2K8U2X6_9GAMM</name>
<dbReference type="EMBL" id="CP020370">
    <property type="protein sequence ID" value="AUB79769.1"/>
    <property type="molecule type" value="Genomic_DNA"/>
</dbReference>
<evidence type="ECO:0000313" key="2">
    <source>
        <dbReference type="Proteomes" id="UP000232638"/>
    </source>
</evidence>
<accession>A0A2K8U2X6</accession>
<protein>
    <submittedName>
        <fullName evidence="1">Uncharacterized protein</fullName>
    </submittedName>
</protein>
<dbReference type="Proteomes" id="UP000232638">
    <property type="component" value="Chromosome"/>
</dbReference>
<sequence>MLNRHDIESNHLAAILDERGPLTAEALWSAAQLDIDDFYNQLKDEETRGFLKERQGNSVTAPRLLEVAA</sequence>
<reference evidence="1 2" key="1">
    <citation type="submission" date="2017-03" db="EMBL/GenBank/DDBJ databases">
        <title>Complete genome sequence of Candidatus 'Thiodictyon syntrophicum' sp. nov. strain Cad16T, a photolithoautotroph purple sulfur bacterium isolated from an alpine meromictic lake.</title>
        <authorList>
            <person name="Luedin S.M."/>
            <person name="Pothier J.F."/>
            <person name="Danza F."/>
            <person name="Storelli N."/>
            <person name="Wittwer M."/>
            <person name="Tonolla M."/>
        </authorList>
    </citation>
    <scope>NUCLEOTIDE SEQUENCE [LARGE SCALE GENOMIC DNA]</scope>
    <source>
        <strain evidence="1 2">Cad16T</strain>
    </source>
</reference>
<organism evidence="1 2">
    <name type="scientific">Candidatus Thiodictyon syntrophicum</name>
    <dbReference type="NCBI Taxonomy" id="1166950"/>
    <lineage>
        <taxon>Bacteria</taxon>
        <taxon>Pseudomonadati</taxon>
        <taxon>Pseudomonadota</taxon>
        <taxon>Gammaproteobacteria</taxon>
        <taxon>Chromatiales</taxon>
        <taxon>Chromatiaceae</taxon>
        <taxon>Thiodictyon</taxon>
    </lineage>
</organism>
<proteinExistence type="predicted"/>
<dbReference type="AlphaFoldDB" id="A0A2K8U2X6"/>
<dbReference type="KEGG" id="tsy:THSYN_01545"/>
<dbReference type="RefSeq" id="WP_100917587.1">
    <property type="nucleotide sequence ID" value="NZ_CP020370.1"/>
</dbReference>
<keyword evidence="2" id="KW-1185">Reference proteome</keyword>
<evidence type="ECO:0000313" key="1">
    <source>
        <dbReference type="EMBL" id="AUB79769.1"/>
    </source>
</evidence>
<gene>
    <name evidence="1" type="ORF">THSYN_01545</name>
</gene>